<accession>A0A5M3ZGF3</accession>
<evidence type="ECO:0000313" key="2">
    <source>
        <dbReference type="Proteomes" id="UP000452235"/>
    </source>
</evidence>
<comment type="caution">
    <text evidence="1">The sequence shown here is derived from an EMBL/GenBank/DDBJ whole genome shotgun (WGS) entry which is preliminary data.</text>
</comment>
<keyword evidence="2" id="KW-1185">Reference proteome</keyword>
<protein>
    <submittedName>
        <fullName evidence="1">Uncharacterized protein</fullName>
    </submittedName>
</protein>
<dbReference type="Proteomes" id="UP000452235">
    <property type="component" value="Unassembled WGS sequence"/>
</dbReference>
<sequence length="231" mass="25905">MPHRQPVGPLFGRYIGTAMSIQGRQFTITNILSEQADRHVNEYWIVFEATSLDGPAPVIVKARFELPNAGIAPEWAARVRREAERCFRDEADSLEACLDLGPQAFPTYMAKDLLVQGGNDPLPGGYIRVIVMSKVPGRSVVDQLRSLTPADRATIRTQLARTLEQIRLKGFTFSEEETEQIFYDARNRAMYLTGFSRIGRELGPPRDEYRITEDSVNVTAFGMGWASNVGH</sequence>
<gene>
    <name evidence="1" type="ORF">ATEIFO6365_0013025000</name>
</gene>
<name>A0A5M3ZGF3_ASPTE</name>
<dbReference type="AlphaFoldDB" id="A0A5M3ZGF3"/>
<evidence type="ECO:0000313" key="1">
    <source>
        <dbReference type="EMBL" id="GFF20916.1"/>
    </source>
</evidence>
<reference evidence="1 2" key="1">
    <citation type="submission" date="2020-01" db="EMBL/GenBank/DDBJ databases">
        <title>Aspergillus terreus IFO 6365 whole genome shotgun sequence.</title>
        <authorList>
            <person name="Kanamasa S."/>
            <person name="Takahashi H."/>
        </authorList>
    </citation>
    <scope>NUCLEOTIDE SEQUENCE [LARGE SCALE GENOMIC DNA]</scope>
    <source>
        <strain evidence="1 2">IFO 6365</strain>
    </source>
</reference>
<dbReference type="OrthoDB" id="4496615at2759"/>
<organism evidence="1 2">
    <name type="scientific">Aspergillus terreus</name>
    <dbReference type="NCBI Taxonomy" id="33178"/>
    <lineage>
        <taxon>Eukaryota</taxon>
        <taxon>Fungi</taxon>
        <taxon>Dikarya</taxon>
        <taxon>Ascomycota</taxon>
        <taxon>Pezizomycotina</taxon>
        <taxon>Eurotiomycetes</taxon>
        <taxon>Eurotiomycetidae</taxon>
        <taxon>Eurotiales</taxon>
        <taxon>Aspergillaceae</taxon>
        <taxon>Aspergillus</taxon>
        <taxon>Aspergillus subgen. Circumdati</taxon>
    </lineage>
</organism>
<dbReference type="EMBL" id="BLJY01000013">
    <property type="protein sequence ID" value="GFF20916.1"/>
    <property type="molecule type" value="Genomic_DNA"/>
</dbReference>
<proteinExistence type="predicted"/>